<protein>
    <submittedName>
        <fullName evidence="2">Uncharacterized protein</fullName>
    </submittedName>
</protein>
<name>A0A9P4R6H9_9PLEO</name>
<dbReference type="EMBL" id="ML996103">
    <property type="protein sequence ID" value="KAF2739794.1"/>
    <property type="molecule type" value="Genomic_DNA"/>
</dbReference>
<accession>A0A9P4R6H9</accession>
<evidence type="ECO:0000256" key="1">
    <source>
        <dbReference type="SAM" id="SignalP"/>
    </source>
</evidence>
<feature type="chain" id="PRO_5040411542" evidence="1">
    <location>
        <begin position="24"/>
        <end position="205"/>
    </location>
</feature>
<dbReference type="AlphaFoldDB" id="A0A9P4R6H9"/>
<keyword evidence="1" id="KW-0732">Signal</keyword>
<sequence length="205" mass="22287">MAMHSFRTNIPLVLLGLIGTSFAANCFGNSVGKPRGTFLGPINVREAVCGGQDTICGCHGQPNDDCMSIVTDADENKNFLFRREWMGGGEPNFVYCSAAFDNMMEQCIDSGIAEKGLWSYGQERYQIIWTNNVGDYQCTSDKGQLTQEVGKVGAIDSTIFNRVAQSVCGCKDGASCAREFNAGDNWIFEEHATAMTATILANMSK</sequence>
<evidence type="ECO:0000313" key="2">
    <source>
        <dbReference type="EMBL" id="KAF2739794.1"/>
    </source>
</evidence>
<feature type="signal peptide" evidence="1">
    <location>
        <begin position="1"/>
        <end position="23"/>
    </location>
</feature>
<organism evidence="2 3">
    <name type="scientific">Polyplosphaeria fusca</name>
    <dbReference type="NCBI Taxonomy" id="682080"/>
    <lineage>
        <taxon>Eukaryota</taxon>
        <taxon>Fungi</taxon>
        <taxon>Dikarya</taxon>
        <taxon>Ascomycota</taxon>
        <taxon>Pezizomycotina</taxon>
        <taxon>Dothideomycetes</taxon>
        <taxon>Pleosporomycetidae</taxon>
        <taxon>Pleosporales</taxon>
        <taxon>Tetraplosphaeriaceae</taxon>
        <taxon>Polyplosphaeria</taxon>
    </lineage>
</organism>
<proteinExistence type="predicted"/>
<dbReference type="Proteomes" id="UP000799444">
    <property type="component" value="Unassembled WGS sequence"/>
</dbReference>
<comment type="caution">
    <text evidence="2">The sequence shown here is derived from an EMBL/GenBank/DDBJ whole genome shotgun (WGS) entry which is preliminary data.</text>
</comment>
<gene>
    <name evidence="2" type="ORF">EJ04DRAFT_549060</name>
</gene>
<keyword evidence="3" id="KW-1185">Reference proteome</keyword>
<reference evidence="2" key="1">
    <citation type="journal article" date="2020" name="Stud. Mycol.">
        <title>101 Dothideomycetes genomes: a test case for predicting lifestyles and emergence of pathogens.</title>
        <authorList>
            <person name="Haridas S."/>
            <person name="Albert R."/>
            <person name="Binder M."/>
            <person name="Bloem J."/>
            <person name="Labutti K."/>
            <person name="Salamov A."/>
            <person name="Andreopoulos B."/>
            <person name="Baker S."/>
            <person name="Barry K."/>
            <person name="Bills G."/>
            <person name="Bluhm B."/>
            <person name="Cannon C."/>
            <person name="Castanera R."/>
            <person name="Culley D."/>
            <person name="Daum C."/>
            <person name="Ezra D."/>
            <person name="Gonzalez J."/>
            <person name="Henrissat B."/>
            <person name="Kuo A."/>
            <person name="Liang C."/>
            <person name="Lipzen A."/>
            <person name="Lutzoni F."/>
            <person name="Magnuson J."/>
            <person name="Mondo S."/>
            <person name="Nolan M."/>
            <person name="Ohm R."/>
            <person name="Pangilinan J."/>
            <person name="Park H.-J."/>
            <person name="Ramirez L."/>
            <person name="Alfaro M."/>
            <person name="Sun H."/>
            <person name="Tritt A."/>
            <person name="Yoshinaga Y."/>
            <person name="Zwiers L.-H."/>
            <person name="Turgeon B."/>
            <person name="Goodwin S."/>
            <person name="Spatafora J."/>
            <person name="Crous P."/>
            <person name="Grigoriev I."/>
        </authorList>
    </citation>
    <scope>NUCLEOTIDE SEQUENCE</scope>
    <source>
        <strain evidence="2">CBS 125425</strain>
    </source>
</reference>
<evidence type="ECO:0000313" key="3">
    <source>
        <dbReference type="Proteomes" id="UP000799444"/>
    </source>
</evidence>